<feature type="transmembrane region" description="Helical" evidence="1">
    <location>
        <begin position="347"/>
        <end position="371"/>
    </location>
</feature>
<accession>G5IER8</accession>
<dbReference type="Proteomes" id="UP000005384">
    <property type="component" value="Unassembled WGS sequence"/>
</dbReference>
<evidence type="ECO:0000256" key="1">
    <source>
        <dbReference type="SAM" id="Phobius"/>
    </source>
</evidence>
<protein>
    <recommendedName>
        <fullName evidence="4">Oligosaccharide repeat unit polymerase</fullName>
    </recommendedName>
</protein>
<feature type="transmembrane region" description="Helical" evidence="1">
    <location>
        <begin position="196"/>
        <end position="225"/>
    </location>
</feature>
<comment type="caution">
    <text evidence="2">The sequence shown here is derived from an EMBL/GenBank/DDBJ whole genome shotgun (WGS) entry which is preliminary data.</text>
</comment>
<keyword evidence="3" id="KW-1185">Reference proteome</keyword>
<feature type="transmembrane region" description="Helical" evidence="1">
    <location>
        <begin position="309"/>
        <end position="327"/>
    </location>
</feature>
<keyword evidence="1" id="KW-1133">Transmembrane helix</keyword>
<evidence type="ECO:0000313" key="3">
    <source>
        <dbReference type="Proteomes" id="UP000005384"/>
    </source>
</evidence>
<evidence type="ECO:0000313" key="2">
    <source>
        <dbReference type="EMBL" id="EHI60011.1"/>
    </source>
</evidence>
<dbReference type="RefSeq" id="WP_006779975.1">
    <property type="nucleotide sequence ID" value="NZ_CP040506.1"/>
</dbReference>
<keyword evidence="1" id="KW-0472">Membrane</keyword>
<sequence length="426" mass="48687">MIVYLLCYAASFLFARSEHYYLSGAVLLVAAGYLYLMDYRRSGNPLHLRGLFSAFWVGGEGIACLKLSHLQTDWKTMTWICFLLAFLCFYLTFEVFSRQFDEPLGLKERRRRREMSPRPLYHCIIGVTVVSMAAFAFEAVVLGYIPLLVRGVPHAYSEFHVTGVHYLTVSCVLVPSLAVLYALLGGSRYLWKNVLVGVMTVISLAVPLLCVSRFQLIFAVMLALFTYGAFRRKVEPVSILALLVVMVPLYLLLTVARSHDVEYLNGIFEMKNQHMPIFVSQPYIYIANNYENFNCLVEALPAHTFGIRMLFPLWALTGLKFLFPYLTSFPIYVDKAELTTVTLFYDAYYDFGVIGVVLFGCLLGFVAWLLVRQLGRMRNPVGYLLYAQFAAYMVLSFFTTWFSNPATWFYLVVTGIIAWHCGRYRG</sequence>
<proteinExistence type="predicted"/>
<evidence type="ECO:0008006" key="4">
    <source>
        <dbReference type="Google" id="ProtNLM"/>
    </source>
</evidence>
<keyword evidence="1" id="KW-0812">Transmembrane</keyword>
<dbReference type="EMBL" id="ADLN01000038">
    <property type="protein sequence ID" value="EHI60011.1"/>
    <property type="molecule type" value="Genomic_DNA"/>
</dbReference>
<feature type="transmembrane region" description="Helical" evidence="1">
    <location>
        <begin position="20"/>
        <end position="36"/>
    </location>
</feature>
<feature type="transmembrane region" description="Helical" evidence="1">
    <location>
        <begin position="119"/>
        <end position="145"/>
    </location>
</feature>
<dbReference type="NCBIfam" id="TIGR04370">
    <property type="entry name" value="glyco_rpt_poly"/>
    <property type="match status" value="1"/>
</dbReference>
<dbReference type="HOGENOM" id="CLU_628198_0_0_9"/>
<feature type="transmembrane region" description="Helical" evidence="1">
    <location>
        <begin position="383"/>
        <end position="402"/>
    </location>
</feature>
<reference evidence="2 3" key="1">
    <citation type="submission" date="2011-08" db="EMBL/GenBank/DDBJ databases">
        <title>The Genome Sequence of Clostridium hathewayi WAL-18680.</title>
        <authorList>
            <consortium name="The Broad Institute Genome Sequencing Platform"/>
            <person name="Earl A."/>
            <person name="Ward D."/>
            <person name="Feldgarden M."/>
            <person name="Gevers D."/>
            <person name="Finegold S.M."/>
            <person name="Summanen P.H."/>
            <person name="Molitoris D.R."/>
            <person name="Song M."/>
            <person name="Daigneault M."/>
            <person name="Allen-Vercoe E."/>
            <person name="Young S.K."/>
            <person name="Zeng Q."/>
            <person name="Gargeya S."/>
            <person name="Fitzgerald M."/>
            <person name="Haas B."/>
            <person name="Abouelleil A."/>
            <person name="Alvarado L."/>
            <person name="Arachchi H.M."/>
            <person name="Berlin A."/>
            <person name="Brown A."/>
            <person name="Chapman S.B."/>
            <person name="Chen Z."/>
            <person name="Dunbar C."/>
            <person name="Freedman E."/>
            <person name="Gearin G."/>
            <person name="Gellesch M."/>
            <person name="Goldberg J."/>
            <person name="Griggs A."/>
            <person name="Gujja S."/>
            <person name="Heiman D."/>
            <person name="Howarth C."/>
            <person name="Larson L."/>
            <person name="Lui A."/>
            <person name="MacDonald P.J.P."/>
            <person name="Montmayeur A."/>
            <person name="Murphy C."/>
            <person name="Neiman D."/>
            <person name="Pearson M."/>
            <person name="Priest M."/>
            <person name="Roberts A."/>
            <person name="Saif S."/>
            <person name="Shea T."/>
            <person name="Shenoy N."/>
            <person name="Sisk P."/>
            <person name="Stolte C."/>
            <person name="Sykes S."/>
            <person name="Wortman J."/>
            <person name="Nusbaum C."/>
            <person name="Birren B."/>
        </authorList>
    </citation>
    <scope>NUCLEOTIDE SEQUENCE [LARGE SCALE GENOMIC DNA]</scope>
    <source>
        <strain evidence="2 3">WAL-18680</strain>
    </source>
</reference>
<feature type="transmembrane region" description="Helical" evidence="1">
    <location>
        <begin position="76"/>
        <end position="98"/>
    </location>
</feature>
<dbReference type="PATRIC" id="fig|742737.3.peg.2019"/>
<organism evidence="2 3">
    <name type="scientific">Hungatella hathewayi WAL-18680</name>
    <dbReference type="NCBI Taxonomy" id="742737"/>
    <lineage>
        <taxon>Bacteria</taxon>
        <taxon>Bacillati</taxon>
        <taxon>Bacillota</taxon>
        <taxon>Clostridia</taxon>
        <taxon>Lachnospirales</taxon>
        <taxon>Lachnospiraceae</taxon>
        <taxon>Hungatella</taxon>
    </lineage>
</organism>
<dbReference type="OrthoDB" id="1924765at2"/>
<feature type="transmembrane region" description="Helical" evidence="1">
    <location>
        <begin position="237"/>
        <end position="256"/>
    </location>
</feature>
<gene>
    <name evidence="2" type="ORF">HMPREF9473_01995</name>
</gene>
<feature type="transmembrane region" description="Helical" evidence="1">
    <location>
        <begin position="408"/>
        <end position="424"/>
    </location>
</feature>
<name>G5IER8_9FIRM</name>
<dbReference type="AlphaFoldDB" id="G5IER8"/>
<feature type="transmembrane region" description="Helical" evidence="1">
    <location>
        <begin position="165"/>
        <end position="184"/>
    </location>
</feature>